<comment type="catalytic activity">
    <reaction evidence="11 12">
        <text>tRNA(Ser) + L-serine + ATP = L-seryl-tRNA(Ser) + AMP + diphosphate + H(+)</text>
        <dbReference type="Rhea" id="RHEA:12292"/>
        <dbReference type="Rhea" id="RHEA-COMP:9669"/>
        <dbReference type="Rhea" id="RHEA-COMP:9703"/>
        <dbReference type="ChEBI" id="CHEBI:15378"/>
        <dbReference type="ChEBI" id="CHEBI:30616"/>
        <dbReference type="ChEBI" id="CHEBI:33019"/>
        <dbReference type="ChEBI" id="CHEBI:33384"/>
        <dbReference type="ChEBI" id="CHEBI:78442"/>
        <dbReference type="ChEBI" id="CHEBI:78533"/>
        <dbReference type="ChEBI" id="CHEBI:456215"/>
        <dbReference type="EC" id="6.1.1.11"/>
    </reaction>
</comment>
<feature type="binding site" evidence="12">
    <location>
        <position position="393"/>
    </location>
    <ligand>
        <name>L-serine</name>
        <dbReference type="ChEBI" id="CHEBI:33384"/>
    </ligand>
</feature>
<comment type="domain">
    <text evidence="12">Consists of two distinct domains, a catalytic core and a N-terminal extension that is involved in tRNA binding.</text>
</comment>
<protein>
    <recommendedName>
        <fullName evidence="12">Serine--tRNA ligase</fullName>
        <ecNumber evidence="12">6.1.1.11</ecNumber>
    </recommendedName>
    <alternativeName>
        <fullName evidence="12">Seryl-tRNA synthetase</fullName>
        <shortName evidence="12">SerRS</shortName>
    </alternativeName>
    <alternativeName>
        <fullName evidence="12">Seryl-tRNA(Ser/Sec) synthetase</fullName>
    </alternativeName>
</protein>
<dbReference type="Proteomes" id="UP000000496">
    <property type="component" value="Chromosome gsn.131"/>
</dbReference>
<dbReference type="Gene3D" id="3.30.930.10">
    <property type="entry name" value="Bira Bifunctional Protein, Domain 2"/>
    <property type="match status" value="1"/>
</dbReference>
<evidence type="ECO:0000256" key="10">
    <source>
        <dbReference type="ARBA" id="ARBA00047929"/>
    </source>
</evidence>
<keyword evidence="9 12" id="KW-0030">Aminoacyl-tRNA synthetase</keyword>
<dbReference type="SUPFAM" id="SSF46589">
    <property type="entry name" value="tRNA-binding arm"/>
    <property type="match status" value="1"/>
</dbReference>
<feature type="coiled-coil region" evidence="15">
    <location>
        <begin position="39"/>
        <end position="104"/>
    </location>
</feature>
<feature type="binding site" evidence="13">
    <location>
        <position position="271"/>
    </location>
    <ligand>
        <name>L-serine</name>
        <dbReference type="ChEBI" id="CHEBI:33384"/>
    </ligand>
</feature>
<evidence type="ECO:0000313" key="17">
    <source>
        <dbReference type="EMBL" id="CCB88422.1"/>
    </source>
</evidence>
<evidence type="ECO:0000256" key="13">
    <source>
        <dbReference type="PIRSR" id="PIRSR001529-1"/>
    </source>
</evidence>
<feature type="domain" description="Aminoacyl-transfer RNA synthetases class-II family profile" evidence="16">
    <location>
        <begin position="147"/>
        <end position="418"/>
    </location>
</feature>
<dbReference type="AlphaFoldDB" id="F8L6S4"/>
<feature type="binding site" evidence="12 14">
    <location>
        <begin position="358"/>
        <end position="361"/>
    </location>
    <ligand>
        <name>ATP</name>
        <dbReference type="ChEBI" id="CHEBI:30616"/>
    </ligand>
</feature>
<dbReference type="PANTHER" id="PTHR43697">
    <property type="entry name" value="SERYL-TRNA SYNTHETASE"/>
    <property type="match status" value="1"/>
</dbReference>
<keyword evidence="4 12" id="KW-0963">Cytoplasm</keyword>
<dbReference type="InterPro" id="IPR002314">
    <property type="entry name" value="aa-tRNA-synt_IIb"/>
</dbReference>
<feature type="binding site" evidence="12 14">
    <location>
        <begin position="271"/>
        <end position="273"/>
    </location>
    <ligand>
        <name>ATP</name>
        <dbReference type="ChEBI" id="CHEBI:30616"/>
    </ligand>
</feature>
<dbReference type="InterPro" id="IPR006195">
    <property type="entry name" value="aa-tRNA-synth_II"/>
</dbReference>
<keyword evidence="8 12" id="KW-0648">Protein biosynthesis</keyword>
<comment type="catalytic activity">
    <reaction evidence="10 12">
        <text>tRNA(Sec) + L-serine + ATP = L-seryl-tRNA(Sec) + AMP + diphosphate + H(+)</text>
        <dbReference type="Rhea" id="RHEA:42580"/>
        <dbReference type="Rhea" id="RHEA-COMP:9742"/>
        <dbReference type="Rhea" id="RHEA-COMP:10128"/>
        <dbReference type="ChEBI" id="CHEBI:15378"/>
        <dbReference type="ChEBI" id="CHEBI:30616"/>
        <dbReference type="ChEBI" id="CHEBI:33019"/>
        <dbReference type="ChEBI" id="CHEBI:33384"/>
        <dbReference type="ChEBI" id="CHEBI:78442"/>
        <dbReference type="ChEBI" id="CHEBI:78533"/>
        <dbReference type="ChEBI" id="CHEBI:456215"/>
        <dbReference type="EC" id="6.1.1.11"/>
    </reaction>
</comment>
<reference evidence="17 18" key="1">
    <citation type="journal article" date="2011" name="Mol. Biol. Evol.">
        <title>Unity in variety--the pan-genome of the Chlamydiae.</title>
        <authorList>
            <person name="Collingro A."/>
            <person name="Tischler P."/>
            <person name="Weinmaier T."/>
            <person name="Penz T."/>
            <person name="Heinz E."/>
            <person name="Brunham R.C."/>
            <person name="Read T.D."/>
            <person name="Bavoil P.M."/>
            <person name="Sachse K."/>
            <person name="Kahane S."/>
            <person name="Friedman M.G."/>
            <person name="Rattei T."/>
            <person name="Myers G.S."/>
            <person name="Horn M."/>
        </authorList>
    </citation>
    <scope>NUCLEOTIDE SEQUENCE [LARGE SCALE GENOMIC DNA]</scope>
    <source>
        <strain evidence="18">ATCC VR-1471 / Z</strain>
    </source>
</reference>
<keyword evidence="5 12" id="KW-0436">Ligase</keyword>
<evidence type="ECO:0000256" key="4">
    <source>
        <dbReference type="ARBA" id="ARBA00022490"/>
    </source>
</evidence>
<proteinExistence type="inferred from homology"/>
<feature type="binding site" evidence="12 13">
    <location>
        <position position="294"/>
    </location>
    <ligand>
        <name>L-serine</name>
        <dbReference type="ChEBI" id="CHEBI:33384"/>
    </ligand>
</feature>
<dbReference type="NCBIfam" id="TIGR00414">
    <property type="entry name" value="serS"/>
    <property type="match status" value="1"/>
</dbReference>
<comment type="function">
    <text evidence="12">Catalyzes the attachment of serine to tRNA(Ser). Is also able to aminoacylate tRNA(Sec) with serine, to form the misacylated tRNA L-seryl-tRNA(Sec), which will be further converted into selenocysteinyl-tRNA(Sec).</text>
</comment>
<evidence type="ECO:0000256" key="5">
    <source>
        <dbReference type="ARBA" id="ARBA00022598"/>
    </source>
</evidence>
<comment type="caution">
    <text evidence="12">Lacks conserved residue(s) required for the propagation of feature annotation.</text>
</comment>
<dbReference type="GO" id="GO:0005737">
    <property type="term" value="C:cytoplasm"/>
    <property type="evidence" value="ECO:0007669"/>
    <property type="project" value="UniProtKB-SubCell"/>
</dbReference>
<dbReference type="InterPro" id="IPR002317">
    <property type="entry name" value="Ser-tRNA-ligase_type_1"/>
</dbReference>
<dbReference type="HOGENOM" id="CLU_023797_1_1_0"/>
<dbReference type="PIRSF" id="PIRSF001529">
    <property type="entry name" value="Ser-tRNA-synth_IIa"/>
    <property type="match status" value="1"/>
</dbReference>
<dbReference type="EMBL" id="FR872582">
    <property type="protein sequence ID" value="CCB88422.1"/>
    <property type="molecule type" value="Genomic_DNA"/>
</dbReference>
<dbReference type="Gene3D" id="1.10.287.40">
    <property type="entry name" value="Serine-tRNA synthetase, tRNA binding domain"/>
    <property type="match status" value="1"/>
</dbReference>
<evidence type="ECO:0000256" key="6">
    <source>
        <dbReference type="ARBA" id="ARBA00022741"/>
    </source>
</evidence>
<comment type="subunit">
    <text evidence="12">Homodimer. The tRNA molecule binds across the dimer.</text>
</comment>
<dbReference type="HAMAP" id="MF_00176">
    <property type="entry name" value="Ser_tRNA_synth_type1"/>
    <property type="match status" value="1"/>
</dbReference>
<feature type="binding site" evidence="13">
    <location>
        <position position="391"/>
    </location>
    <ligand>
        <name>L-serine</name>
        <dbReference type="ChEBI" id="CHEBI:33384"/>
    </ligand>
</feature>
<dbReference type="GO" id="GO:0004828">
    <property type="term" value="F:serine-tRNA ligase activity"/>
    <property type="evidence" value="ECO:0007669"/>
    <property type="project" value="UniProtKB-UniRule"/>
</dbReference>
<dbReference type="PANTHER" id="PTHR43697:SF1">
    <property type="entry name" value="SERINE--TRNA LIGASE"/>
    <property type="match status" value="1"/>
</dbReference>
<comment type="similarity">
    <text evidence="3 12">Belongs to the class-II aminoacyl-tRNA synthetase family. Type-1 seryl-tRNA synthetase subfamily.</text>
</comment>
<comment type="pathway">
    <text evidence="2 12">Aminoacyl-tRNA biosynthesis; selenocysteinyl-tRNA(Sec) biosynthesis; L-seryl-tRNA(Sec) from L-serine and tRNA(Sec): step 1/1.</text>
</comment>
<dbReference type="CDD" id="cd00770">
    <property type="entry name" value="SerRS_core"/>
    <property type="match status" value="1"/>
</dbReference>
<keyword evidence="6 12" id="KW-0547">Nucleotide-binding</keyword>
<keyword evidence="15" id="KW-0175">Coiled coil</keyword>
<evidence type="ECO:0000256" key="8">
    <source>
        <dbReference type="ARBA" id="ARBA00022917"/>
    </source>
</evidence>
<gene>
    <name evidence="12 17" type="primary">serS</name>
    <name evidence="17" type="ordered locus">SNE_A05450</name>
</gene>
<evidence type="ECO:0000256" key="15">
    <source>
        <dbReference type="SAM" id="Coils"/>
    </source>
</evidence>
<evidence type="ECO:0000256" key="3">
    <source>
        <dbReference type="ARBA" id="ARBA00010728"/>
    </source>
</evidence>
<evidence type="ECO:0000256" key="11">
    <source>
        <dbReference type="ARBA" id="ARBA00048823"/>
    </source>
</evidence>
<dbReference type="EC" id="6.1.1.11" evidence="12"/>
<evidence type="ECO:0000313" key="18">
    <source>
        <dbReference type="Proteomes" id="UP000000496"/>
    </source>
</evidence>
<dbReference type="GO" id="GO:0005524">
    <property type="term" value="F:ATP binding"/>
    <property type="evidence" value="ECO:0007669"/>
    <property type="project" value="UniProtKB-UniRule"/>
</dbReference>
<comment type="subcellular location">
    <subcellularLocation>
        <location evidence="1 12">Cytoplasm</location>
    </subcellularLocation>
</comment>
<dbReference type="InterPro" id="IPR010978">
    <property type="entry name" value="tRNA-bd_arm"/>
</dbReference>
<feature type="binding site" evidence="12">
    <location>
        <begin position="240"/>
        <end position="242"/>
    </location>
    <ligand>
        <name>L-serine</name>
        <dbReference type="ChEBI" id="CHEBI:33384"/>
    </ligand>
</feature>
<dbReference type="UniPathway" id="UPA00906">
    <property type="reaction ID" value="UER00895"/>
</dbReference>
<accession>F8L6S4</accession>
<dbReference type="GO" id="GO:0016260">
    <property type="term" value="P:selenocysteine biosynthetic process"/>
    <property type="evidence" value="ECO:0007669"/>
    <property type="project" value="UniProtKB-UniRule"/>
</dbReference>
<dbReference type="PRINTS" id="PR00981">
    <property type="entry name" value="TRNASYNTHSER"/>
</dbReference>
<evidence type="ECO:0000256" key="7">
    <source>
        <dbReference type="ARBA" id="ARBA00022840"/>
    </source>
</evidence>
<dbReference type="InterPro" id="IPR042103">
    <property type="entry name" value="SerRS_1_N_sf"/>
</dbReference>
<dbReference type="InterPro" id="IPR045864">
    <property type="entry name" value="aa-tRNA-synth_II/BPL/LPL"/>
</dbReference>
<dbReference type="STRING" id="331113.SNE_A05450"/>
<dbReference type="SUPFAM" id="SSF55681">
    <property type="entry name" value="Class II aaRS and biotin synthetases"/>
    <property type="match status" value="1"/>
</dbReference>
<dbReference type="InterPro" id="IPR033729">
    <property type="entry name" value="SerRS_core"/>
</dbReference>
<evidence type="ECO:0000256" key="1">
    <source>
        <dbReference type="ARBA" id="ARBA00004496"/>
    </source>
</evidence>
<organism evidence="17 18">
    <name type="scientific">Simkania negevensis (strain ATCC VR-1471 / DSM 27360 / Z)</name>
    <dbReference type="NCBI Taxonomy" id="331113"/>
    <lineage>
        <taxon>Bacteria</taxon>
        <taxon>Pseudomonadati</taxon>
        <taxon>Chlamydiota</taxon>
        <taxon>Chlamydiia</taxon>
        <taxon>Parachlamydiales</taxon>
        <taxon>Simkaniaceae</taxon>
        <taxon>Simkania</taxon>
    </lineage>
</organism>
<dbReference type="GO" id="GO:0006434">
    <property type="term" value="P:seryl-tRNA aminoacylation"/>
    <property type="evidence" value="ECO:0007669"/>
    <property type="project" value="UniProtKB-UniRule"/>
</dbReference>
<evidence type="ECO:0000256" key="9">
    <source>
        <dbReference type="ARBA" id="ARBA00023146"/>
    </source>
</evidence>
<evidence type="ECO:0000256" key="14">
    <source>
        <dbReference type="PIRSR" id="PIRSR001529-2"/>
    </source>
</evidence>
<dbReference type="Pfam" id="PF02403">
    <property type="entry name" value="Seryl_tRNA_N"/>
    <property type="match status" value="1"/>
</dbReference>
<feature type="binding site" evidence="13">
    <location>
        <position position="240"/>
    </location>
    <ligand>
        <name>L-serine</name>
        <dbReference type="ChEBI" id="CHEBI:33384"/>
    </ligand>
</feature>
<evidence type="ECO:0000256" key="2">
    <source>
        <dbReference type="ARBA" id="ARBA00005045"/>
    </source>
</evidence>
<dbReference type="PROSITE" id="PS50862">
    <property type="entry name" value="AA_TRNA_LIGASE_II"/>
    <property type="match status" value="1"/>
</dbReference>
<name>F8L6S4_SIMNZ</name>
<keyword evidence="7 12" id="KW-0067">ATP-binding</keyword>
<evidence type="ECO:0000259" key="16">
    <source>
        <dbReference type="PROSITE" id="PS50862"/>
    </source>
</evidence>
<evidence type="ECO:0000256" key="12">
    <source>
        <dbReference type="HAMAP-Rule" id="MF_00176"/>
    </source>
</evidence>
<sequence length="432" mass="49427">MISCERRFLMLDIKLIRNDPKGIEAKLKTKDPAVSIAPILKLDEEIRQIKNQVEQLKNQKNQNAKQIGEKKRKGEDVSKLMEEIAGVGDEIQKLDHQLMELEKAFHDHVACFPNLPMEDIKNSLDPADNVCIKTFGEKPSFSFEPKNHMELNEKLKLFDFKRGAKIGGTGWPCYRGLGARLEWALIQFMIDTHITNGFEMWIPPLVGRPEIMYGSAHLPKFEDQLYKVHDDDYHLYLIPTSEAVLNGLHFDEILEEESLPRKYTAFTPCFRREAGAAGSQERGLIRTHQFNKVEMFCVTRPEESEAIYEEMLKSAEEILQALNVHYRSMLLVTGDMSFASAKTIDLEVWLPGQNRYYEVSSISNCTDFQARRAKIRYKKGTDKPQFCHTLNGSGLATSRLMVALLENNQQEDGTILLPTVLHKYLDGMKSIG</sequence>
<dbReference type="Pfam" id="PF00587">
    <property type="entry name" value="tRNA-synt_2b"/>
    <property type="match status" value="1"/>
</dbReference>
<keyword evidence="18" id="KW-1185">Reference proteome</keyword>
<dbReference type="KEGG" id="sng:SNE_A05450"/>
<dbReference type="InterPro" id="IPR015866">
    <property type="entry name" value="Ser-tRNA-synth_1_N"/>
</dbReference>
<dbReference type="eggNOG" id="COG0172">
    <property type="taxonomic scope" value="Bacteria"/>
</dbReference>